<evidence type="ECO:0000256" key="8">
    <source>
        <dbReference type="ARBA" id="ARBA00023034"/>
    </source>
</evidence>
<protein>
    <recommendedName>
        <fullName evidence="10">Hexosyltransferase</fullName>
        <ecNumber evidence="10">2.4.1.-</ecNumber>
    </recommendedName>
</protein>
<evidence type="ECO:0000256" key="3">
    <source>
        <dbReference type="ARBA" id="ARBA00022676"/>
    </source>
</evidence>
<keyword evidence="9 10" id="KW-0472">Membrane</keyword>
<dbReference type="EC" id="2.4.1.-" evidence="10"/>
<dbReference type="PANTHER" id="PTHR11214">
    <property type="entry name" value="BETA-1,3-N-ACETYLGLUCOSAMINYLTRANSFERASE"/>
    <property type="match status" value="1"/>
</dbReference>
<dbReference type="PANTHER" id="PTHR11214:SF115">
    <property type="entry name" value="HEXOSYLTRANSFERASE"/>
    <property type="match status" value="1"/>
</dbReference>
<keyword evidence="3 10" id="KW-0328">Glycosyltransferase</keyword>
<keyword evidence="6 10" id="KW-0735">Signal-anchor</keyword>
<comment type="subcellular location">
    <subcellularLocation>
        <location evidence="1 10">Golgi apparatus membrane</location>
        <topology evidence="1 10">Single-pass type II membrane protein</topology>
    </subcellularLocation>
</comment>
<feature type="region of interest" description="Disordered" evidence="11">
    <location>
        <begin position="1"/>
        <end position="32"/>
    </location>
</feature>
<keyword evidence="4" id="KW-0808">Transferase</keyword>
<dbReference type="Pfam" id="PF01762">
    <property type="entry name" value="Galactosyl_T"/>
    <property type="match status" value="1"/>
</dbReference>
<accession>A0ABU7E407</accession>
<feature type="compositionally biased region" description="Polar residues" evidence="11">
    <location>
        <begin position="19"/>
        <end position="30"/>
    </location>
</feature>
<sequence length="426" mass="49508">MDTNERSHLKSGQHIVSECHSSTAGQTQKMENCHRPAENKKYCHLSRRHFLFFFLVVGVMIFFYSTNLRDMMPEWNPKRWMQNHSTKLFFPFRKQSINNTDRSKTEPKAVAASTGFTQEAITAELPQITSISPTHEPTTRQAPPPYVSPGPYLVEYPYEYQFTINEPQKCEQEKPFVVLIVQVAPRNRAHRDIIRSTWGTEKLVHGQVVRLFFLLGMQTGDDAQQVQQQLLQESKDHHDLIQSNFMDCYKNLTIKTMVMLEWLNSFCSNTAYAMKIDSDMFLNAPNLVTMLLNAPRTNYMTGLVAHGGKVLRDPNSKWYIPWNIFSEDVYPPYALGLGYIVSLDLTKKLIEASRHVKALYIEDVYLGLCMRHLGIRPTDDPNGFYFHVFPLSYSRCDYSRIIATTTRENMDRVQIWRDFKNPGRYC</sequence>
<keyword evidence="5 10" id="KW-0812">Transmembrane</keyword>
<evidence type="ECO:0000256" key="4">
    <source>
        <dbReference type="ARBA" id="ARBA00022679"/>
    </source>
</evidence>
<evidence type="ECO:0000256" key="1">
    <source>
        <dbReference type="ARBA" id="ARBA00004323"/>
    </source>
</evidence>
<comment type="similarity">
    <text evidence="2 10">Belongs to the glycosyltransferase 31 family.</text>
</comment>
<evidence type="ECO:0000313" key="12">
    <source>
        <dbReference type="EMBL" id="MED6281993.1"/>
    </source>
</evidence>
<evidence type="ECO:0000256" key="9">
    <source>
        <dbReference type="ARBA" id="ARBA00023136"/>
    </source>
</evidence>
<name>A0ABU7E407_9TELE</name>
<proteinExistence type="inferred from homology"/>
<evidence type="ECO:0000256" key="2">
    <source>
        <dbReference type="ARBA" id="ARBA00008661"/>
    </source>
</evidence>
<dbReference type="Gene3D" id="3.90.550.50">
    <property type="match status" value="1"/>
</dbReference>
<organism evidence="12 13">
    <name type="scientific">Characodon lateralis</name>
    <dbReference type="NCBI Taxonomy" id="208331"/>
    <lineage>
        <taxon>Eukaryota</taxon>
        <taxon>Metazoa</taxon>
        <taxon>Chordata</taxon>
        <taxon>Craniata</taxon>
        <taxon>Vertebrata</taxon>
        <taxon>Euteleostomi</taxon>
        <taxon>Actinopterygii</taxon>
        <taxon>Neopterygii</taxon>
        <taxon>Teleostei</taxon>
        <taxon>Neoteleostei</taxon>
        <taxon>Acanthomorphata</taxon>
        <taxon>Ovalentaria</taxon>
        <taxon>Atherinomorphae</taxon>
        <taxon>Cyprinodontiformes</taxon>
        <taxon>Goodeidae</taxon>
        <taxon>Characodon</taxon>
    </lineage>
</organism>
<evidence type="ECO:0000256" key="5">
    <source>
        <dbReference type="ARBA" id="ARBA00022692"/>
    </source>
</evidence>
<gene>
    <name evidence="12" type="ORF">CHARACLAT_027484</name>
</gene>
<reference evidence="12 13" key="1">
    <citation type="submission" date="2021-06" db="EMBL/GenBank/DDBJ databases">
        <authorList>
            <person name="Palmer J.M."/>
        </authorList>
    </citation>
    <scope>NUCLEOTIDE SEQUENCE [LARGE SCALE GENOMIC DNA]</scope>
    <source>
        <strain evidence="12 13">CL_MEX2019</strain>
        <tissue evidence="12">Muscle</tissue>
    </source>
</reference>
<keyword evidence="8 10" id="KW-0333">Golgi apparatus</keyword>
<dbReference type="Proteomes" id="UP001352852">
    <property type="component" value="Unassembled WGS sequence"/>
</dbReference>
<evidence type="ECO:0000256" key="7">
    <source>
        <dbReference type="ARBA" id="ARBA00022989"/>
    </source>
</evidence>
<evidence type="ECO:0000313" key="13">
    <source>
        <dbReference type="Proteomes" id="UP001352852"/>
    </source>
</evidence>
<keyword evidence="13" id="KW-1185">Reference proteome</keyword>
<dbReference type="InterPro" id="IPR002659">
    <property type="entry name" value="Glyco_trans_31"/>
</dbReference>
<comment type="caution">
    <text evidence="12">The sequence shown here is derived from an EMBL/GenBank/DDBJ whole genome shotgun (WGS) entry which is preliminary data.</text>
</comment>
<feature type="transmembrane region" description="Helical" evidence="10">
    <location>
        <begin position="50"/>
        <end position="68"/>
    </location>
</feature>
<keyword evidence="7 10" id="KW-1133">Transmembrane helix</keyword>
<evidence type="ECO:0000256" key="11">
    <source>
        <dbReference type="SAM" id="MobiDB-lite"/>
    </source>
</evidence>
<dbReference type="EMBL" id="JAHUTJ010044464">
    <property type="protein sequence ID" value="MED6281993.1"/>
    <property type="molecule type" value="Genomic_DNA"/>
</dbReference>
<evidence type="ECO:0000256" key="6">
    <source>
        <dbReference type="ARBA" id="ARBA00022968"/>
    </source>
</evidence>
<evidence type="ECO:0000256" key="10">
    <source>
        <dbReference type="RuleBase" id="RU363063"/>
    </source>
</evidence>